<protein>
    <recommendedName>
        <fullName evidence="1">DUF7869 domain-containing protein</fullName>
    </recommendedName>
</protein>
<accession>A0A8J2K6W9</accession>
<gene>
    <name evidence="2" type="ORF">AFUS01_LOCUS18093</name>
</gene>
<name>A0A8J2K6W9_9HEXA</name>
<dbReference type="InterPro" id="IPR057191">
    <property type="entry name" value="DUF7869"/>
</dbReference>
<comment type="caution">
    <text evidence="2">The sequence shown here is derived from an EMBL/GenBank/DDBJ whole genome shotgun (WGS) entry which is preliminary data.</text>
</comment>
<evidence type="ECO:0000259" key="1">
    <source>
        <dbReference type="Pfam" id="PF25273"/>
    </source>
</evidence>
<keyword evidence="3" id="KW-1185">Reference proteome</keyword>
<reference evidence="2" key="1">
    <citation type="submission" date="2021-06" db="EMBL/GenBank/DDBJ databases">
        <authorList>
            <person name="Hodson N. C."/>
            <person name="Mongue J. A."/>
            <person name="Jaron S. K."/>
        </authorList>
    </citation>
    <scope>NUCLEOTIDE SEQUENCE</scope>
</reference>
<dbReference type="EMBL" id="CAJVCH010177221">
    <property type="protein sequence ID" value="CAG7729376.1"/>
    <property type="molecule type" value="Genomic_DNA"/>
</dbReference>
<sequence length="462" mass="53857">SEFKDKKGDLIVKSKRIRQIDCLCGCADSISDEDKEFIFEKFYSKGSHELQNEYLRGCTEVAGVEILANEVKRRIFIHKLHFNSRTVQVCQKFFLAVHDIGRSRLRRKVLNRDLRLLKLHTPEKEDEIAQIYHKHEKHLEYADVFYRDMAAAKLFAEHHFALCLDYQQNIPVPVTRVNKEFYLRQLWIYNFGIKNLKSGQTTMFLYSENFSKKGANEIISCLLWYIENIVPDHVTTLSIFCDNPAGQNKNRFVYTALQYLVNTRFERLYVKYPIPGHSRMPIDADFGLIETKKRRLEHIYLPSDIVQLVKSSRNVAPFNVVYVNQPLTNDLCDDGTPIVIVKDYKLVFADLFRTSVAGGLDLNSIREMRFLANCPPIANFSDRFDLVSREITFLADNIDGRQITEHLTRAKIMYDDFLPVNLAKVINLKVLLPHIAMGPEVIFFDVVFAYEKDNYRRYVKGP</sequence>
<dbReference type="AlphaFoldDB" id="A0A8J2K6W9"/>
<dbReference type="Proteomes" id="UP000708208">
    <property type="component" value="Unassembled WGS sequence"/>
</dbReference>
<evidence type="ECO:0000313" key="3">
    <source>
        <dbReference type="Proteomes" id="UP000708208"/>
    </source>
</evidence>
<feature type="non-terminal residue" evidence="2">
    <location>
        <position position="1"/>
    </location>
</feature>
<dbReference type="PANTHER" id="PTHR34415">
    <property type="entry name" value="INTEGRASE CATALYTIC DOMAIN-CONTAINING PROTEIN"/>
    <property type="match status" value="1"/>
</dbReference>
<dbReference type="PANTHER" id="PTHR34415:SF1">
    <property type="entry name" value="INTEGRASE CATALYTIC DOMAIN-CONTAINING PROTEIN"/>
    <property type="match status" value="1"/>
</dbReference>
<proteinExistence type="predicted"/>
<dbReference type="Pfam" id="PF25273">
    <property type="entry name" value="DUF7869"/>
    <property type="match status" value="1"/>
</dbReference>
<dbReference type="OrthoDB" id="6611988at2759"/>
<feature type="domain" description="DUF7869" evidence="1">
    <location>
        <begin position="198"/>
        <end position="314"/>
    </location>
</feature>
<organism evidence="2 3">
    <name type="scientific">Allacma fusca</name>
    <dbReference type="NCBI Taxonomy" id="39272"/>
    <lineage>
        <taxon>Eukaryota</taxon>
        <taxon>Metazoa</taxon>
        <taxon>Ecdysozoa</taxon>
        <taxon>Arthropoda</taxon>
        <taxon>Hexapoda</taxon>
        <taxon>Collembola</taxon>
        <taxon>Symphypleona</taxon>
        <taxon>Sminthuridae</taxon>
        <taxon>Allacma</taxon>
    </lineage>
</organism>
<evidence type="ECO:0000313" key="2">
    <source>
        <dbReference type="EMBL" id="CAG7729376.1"/>
    </source>
</evidence>